<dbReference type="InterPro" id="IPR000055">
    <property type="entry name" value="Restrct_endonuc_typeI_TRD"/>
</dbReference>
<evidence type="ECO:0000256" key="2">
    <source>
        <dbReference type="ARBA" id="ARBA00022747"/>
    </source>
</evidence>
<evidence type="ECO:0000313" key="5">
    <source>
        <dbReference type="EMBL" id="KQB00273.1"/>
    </source>
</evidence>
<accession>A0A0Q0U937</accession>
<dbReference type="PANTHER" id="PTHR43140">
    <property type="entry name" value="TYPE-1 RESTRICTION ENZYME ECOKI SPECIFICITY PROTEIN"/>
    <property type="match status" value="1"/>
</dbReference>
<dbReference type="Proteomes" id="UP000050491">
    <property type="component" value="Unassembled WGS sequence"/>
</dbReference>
<keyword evidence="3" id="KW-0238">DNA-binding</keyword>
<organism evidence="5 6">
    <name type="scientific">Vibrio metoecus</name>
    <dbReference type="NCBI Taxonomy" id="1481663"/>
    <lineage>
        <taxon>Bacteria</taxon>
        <taxon>Pseudomonadati</taxon>
        <taxon>Pseudomonadota</taxon>
        <taxon>Gammaproteobacteria</taxon>
        <taxon>Vibrionales</taxon>
        <taxon>Vibrionaceae</taxon>
        <taxon>Vibrio</taxon>
    </lineage>
</organism>
<dbReference type="SUPFAM" id="SSF116734">
    <property type="entry name" value="DNA methylase specificity domain"/>
    <property type="match status" value="2"/>
</dbReference>
<evidence type="ECO:0000313" key="6">
    <source>
        <dbReference type="Proteomes" id="UP000050491"/>
    </source>
</evidence>
<feature type="domain" description="Type I restriction modification DNA specificity" evidence="4">
    <location>
        <begin position="2"/>
        <end position="145"/>
    </location>
</feature>
<comment type="caution">
    <text evidence="5">The sequence shown here is derived from an EMBL/GenBank/DDBJ whole genome shotgun (WGS) entry which is preliminary data.</text>
</comment>
<evidence type="ECO:0000259" key="4">
    <source>
        <dbReference type="Pfam" id="PF01420"/>
    </source>
</evidence>
<dbReference type="Pfam" id="PF01420">
    <property type="entry name" value="Methylase_S"/>
    <property type="match status" value="1"/>
</dbReference>
<dbReference type="PANTHER" id="PTHR43140:SF1">
    <property type="entry name" value="TYPE I RESTRICTION ENZYME ECOKI SPECIFICITY SUBUNIT"/>
    <property type="match status" value="1"/>
</dbReference>
<protein>
    <recommendedName>
        <fullName evidence="4">Type I restriction modification DNA specificity domain-containing protein</fullName>
    </recommendedName>
</protein>
<dbReference type="GO" id="GO:0003677">
    <property type="term" value="F:DNA binding"/>
    <property type="evidence" value="ECO:0007669"/>
    <property type="project" value="UniProtKB-KW"/>
</dbReference>
<gene>
    <name evidence="5" type="ORF">XV92_12220</name>
</gene>
<dbReference type="PATRIC" id="fig|1481663.12.peg.1234"/>
<dbReference type="Gene3D" id="1.10.287.1120">
    <property type="entry name" value="Bipartite methylase S protein"/>
    <property type="match status" value="1"/>
</dbReference>
<dbReference type="CDD" id="cd17266">
    <property type="entry name" value="RMtype1_S_Sau1132ORF3780P-TRD2-CR2_like"/>
    <property type="match status" value="1"/>
</dbReference>
<dbReference type="GO" id="GO:0009307">
    <property type="term" value="P:DNA restriction-modification system"/>
    <property type="evidence" value="ECO:0007669"/>
    <property type="project" value="UniProtKB-KW"/>
</dbReference>
<proteinExistence type="inferred from homology"/>
<comment type="similarity">
    <text evidence="1">Belongs to the type-I restriction system S methylase family.</text>
</comment>
<dbReference type="InterPro" id="IPR051212">
    <property type="entry name" value="Type-I_RE_S_subunit"/>
</dbReference>
<evidence type="ECO:0000256" key="3">
    <source>
        <dbReference type="ARBA" id="ARBA00023125"/>
    </source>
</evidence>
<sequence>MKKLKYLAHLESGEMIKPEQFTEGGYPVYGGNGLRGYTSRFTNEGYYPLIGRQGALCGNVNYASGRFYASEHAVVVYPVNDTDPFWLGELIRLADFNRLSQSTAQPGISVGVVKNEYMPVPPVSEIDSIAKFVRKNETKINEAIAIKQKQIELLKERKQIIIQQAVTQGLNPNVPMKDSGVDWIGTIPEHWSVKRAKYLLDEINERSETGLEELLSVSHMTGVTPRSEKNVTMFMAEDYTGSKLCHSGDLVINIMWAWMGALGVSDRTGIVSPSYGVYREQIENTFVPQYLEMLLKLTKYVEYYNKVSTGLHSSRLRFYGHMLFDMALGFPPYNEQLQIVEYINQECSKIDEAIAVQAQQVSTLKEYKATLINSAVTGKIKVTELA</sequence>
<keyword evidence="2" id="KW-0680">Restriction system</keyword>
<dbReference type="AlphaFoldDB" id="A0A0Q0U937"/>
<dbReference type="InterPro" id="IPR044946">
    <property type="entry name" value="Restrct_endonuc_typeI_TRD_sf"/>
</dbReference>
<name>A0A0Q0U937_VIBMT</name>
<dbReference type="Gene3D" id="3.90.220.20">
    <property type="entry name" value="DNA methylase specificity domains"/>
    <property type="match status" value="2"/>
</dbReference>
<dbReference type="EMBL" id="LBGP01000018">
    <property type="protein sequence ID" value="KQB00273.1"/>
    <property type="molecule type" value="Genomic_DNA"/>
</dbReference>
<evidence type="ECO:0000256" key="1">
    <source>
        <dbReference type="ARBA" id="ARBA00010923"/>
    </source>
</evidence>
<reference evidence="5 6" key="1">
    <citation type="journal article" date="2015" name="Genome Biol. Evol.">
        <title>The Dynamics of Genetic Interactions between Vibrio metoecus and Vibrio cholerae, Two Close Relatives Co-Occurring in the Environment.</title>
        <authorList>
            <person name="Orata F.D."/>
            <person name="Kirchberger P.C."/>
            <person name="Meheust R."/>
            <person name="Barlow E.J."/>
            <person name="Tarr C.L."/>
            <person name="Boucher Y."/>
        </authorList>
    </citation>
    <scope>NUCLEOTIDE SEQUENCE [LARGE SCALE GENOMIC DNA]</scope>
    <source>
        <strain evidence="5 6">YB5B04</strain>
    </source>
</reference>